<dbReference type="RefSeq" id="WP_308456888.1">
    <property type="nucleotide sequence ID" value="NZ_JAJEQM010000015.1"/>
</dbReference>
<gene>
    <name evidence="1" type="ORF">LKE05_10945</name>
</gene>
<protein>
    <submittedName>
        <fullName evidence="1">Helix-turn-helix domain-containing protein</fullName>
    </submittedName>
</protein>
<reference evidence="1 2" key="1">
    <citation type="submission" date="2021-10" db="EMBL/GenBank/DDBJ databases">
        <title>Anaerobic single-cell dispensing facilitates the cultivation of human gut bacteria.</title>
        <authorList>
            <person name="Afrizal A."/>
        </authorList>
    </citation>
    <scope>NUCLEOTIDE SEQUENCE [LARGE SCALE GENOMIC DNA]</scope>
    <source>
        <strain evidence="1 2">CLA-AA-H232</strain>
    </source>
</reference>
<dbReference type="Pfam" id="PF13730">
    <property type="entry name" value="HTH_36"/>
    <property type="match status" value="2"/>
</dbReference>
<dbReference type="Proteomes" id="UP001198242">
    <property type="component" value="Unassembled WGS sequence"/>
</dbReference>
<comment type="caution">
    <text evidence="1">The sequence shown here is derived from an EMBL/GenBank/DDBJ whole genome shotgun (WGS) entry which is preliminary data.</text>
</comment>
<dbReference type="EMBL" id="JAJEQM010000015">
    <property type="protein sequence ID" value="MCC2211304.1"/>
    <property type="molecule type" value="Genomic_DNA"/>
</dbReference>
<sequence length="344" mass="40040">MNTNNNKPNNFSVVPAAVLLNDTITDKAKILYSEISALCNKKGCCWATNDYFEKLYECSKITVIRAINALKENGYIKVIRKNRQRIIQLAALKEKGSTFSVIPAAVRYDNKLTDKAKILYGTITAYCDKKGYCWATNKDFTEQYKCTTKQIIRLIKSLENNKHLKIERTSNNRKIYINNLDKRTKMSAPPEENFRPPDKNVTEEGHFCNFWRDIFDTHNNIKNNINNNNGFANVKTVCFSDEKIEIYDITEKIIDLYFDIYEEYKLNRHPALTAENKLKVQTKLSAFIDEYDWGNGFDSDLELWENMIIAFFNNVTSDGNINLFSEESILQFRYLEISGNRLDY</sequence>
<keyword evidence="2" id="KW-1185">Reference proteome</keyword>
<organism evidence="1 2">
    <name type="scientific">Hominilimicola fabiformis</name>
    <dbReference type="NCBI Taxonomy" id="2885356"/>
    <lineage>
        <taxon>Bacteria</taxon>
        <taxon>Bacillati</taxon>
        <taxon>Bacillota</taxon>
        <taxon>Clostridia</taxon>
        <taxon>Eubacteriales</taxon>
        <taxon>Oscillospiraceae</taxon>
        <taxon>Hominilimicola</taxon>
    </lineage>
</organism>
<dbReference type="Gene3D" id="1.10.10.10">
    <property type="entry name" value="Winged helix-like DNA-binding domain superfamily/Winged helix DNA-binding domain"/>
    <property type="match status" value="2"/>
</dbReference>
<name>A0AAE3E082_9FIRM</name>
<evidence type="ECO:0000313" key="2">
    <source>
        <dbReference type="Proteomes" id="UP001198242"/>
    </source>
</evidence>
<evidence type="ECO:0000313" key="1">
    <source>
        <dbReference type="EMBL" id="MCC2211304.1"/>
    </source>
</evidence>
<accession>A0AAE3E082</accession>
<proteinExistence type="predicted"/>
<dbReference type="InterPro" id="IPR036388">
    <property type="entry name" value="WH-like_DNA-bd_sf"/>
</dbReference>
<dbReference type="AlphaFoldDB" id="A0AAE3E082"/>